<evidence type="ECO:0000256" key="1">
    <source>
        <dbReference type="ARBA" id="ARBA00010923"/>
    </source>
</evidence>
<dbReference type="InterPro" id="IPR044946">
    <property type="entry name" value="Restrct_endonuc_typeI_TRD_sf"/>
</dbReference>
<evidence type="ECO:0000256" key="3">
    <source>
        <dbReference type="ARBA" id="ARBA00023125"/>
    </source>
</evidence>
<dbReference type="GO" id="GO:0009035">
    <property type="term" value="F:type I site-specific deoxyribonuclease activity"/>
    <property type="evidence" value="ECO:0007669"/>
    <property type="project" value="UniProtKB-EC"/>
</dbReference>
<dbReference type="Proteomes" id="UP000558015">
    <property type="component" value="Unassembled WGS sequence"/>
</dbReference>
<dbReference type="EC" id="3.1.21.3" evidence="6"/>
<reference evidence="6 7" key="1">
    <citation type="submission" date="2020-07" db="EMBL/GenBank/DDBJ databases">
        <title>Genomic Encyclopedia of Type Strains, Phase IV (KMG-V): Genome sequencing to study the core and pangenomes of soil and plant-associated prokaryotes.</title>
        <authorList>
            <person name="Whitman W."/>
        </authorList>
    </citation>
    <scope>NUCLEOTIDE SEQUENCE [LARGE SCALE GENOMIC DNA]</scope>
    <source>
        <strain evidence="6 7">C12</strain>
    </source>
</reference>
<evidence type="ECO:0000259" key="5">
    <source>
        <dbReference type="Pfam" id="PF01420"/>
    </source>
</evidence>
<dbReference type="PANTHER" id="PTHR43140">
    <property type="entry name" value="TYPE-1 RESTRICTION ENZYME ECOKI SPECIFICITY PROTEIN"/>
    <property type="match status" value="1"/>
</dbReference>
<accession>A0A7J9P661</accession>
<evidence type="ECO:0000256" key="4">
    <source>
        <dbReference type="SAM" id="Coils"/>
    </source>
</evidence>
<dbReference type="GO" id="GO:0009307">
    <property type="term" value="P:DNA restriction-modification system"/>
    <property type="evidence" value="ECO:0007669"/>
    <property type="project" value="UniProtKB-KW"/>
</dbReference>
<evidence type="ECO:0000313" key="7">
    <source>
        <dbReference type="Proteomes" id="UP000558015"/>
    </source>
</evidence>
<sequence>MDTEKLKEKILQLAIQGKLVRQNPDDEPASVLLDKIETEKQNLIKEKKIKKQKPIPGILEDEIPFKIPENWVWCRLGDIGEIYNGNSINSKLKEEKYLGVKEGYPYIGTKDVYADSITINYENGVKIPYSELKNFKIANEGSVLICAEGGNAGKKIGFLTENVTFGNKLLNFNGYNNIINRYVYYVFQSLYFYTYFTEYKTGIIGGISINKFKELPIPVPPLSEQKTIVQKLDDLFILMNNMENDKKKLLDVINLTRNKVLKLAVQGKLINQNPDDEPASVLLDKIETEKQNLIKEKKIKKQKPIPGILEDEIPFKIPENWVWCRLGTLVHSFQNGISKRSGKLGQETVVLRLADIKNNRINLEDTRRIVLDDVELNRYSLNTGDILITRVNGSADIVGSFTPVENVQDISYCDHFIRMKLFNEYIYPPYIVLLGKSELVRKKIKNLFITTAGQKTVNQTHISSIPVILPPLEEQQRIVQKVDELMKLCDELEQNIEKSKNYSEMLMQSVLQEAFKN</sequence>
<organism evidence="6 7">
    <name type="scientific">Methanococcus maripaludis</name>
    <name type="common">Methanococcus deltae</name>
    <dbReference type="NCBI Taxonomy" id="39152"/>
    <lineage>
        <taxon>Archaea</taxon>
        <taxon>Methanobacteriati</taxon>
        <taxon>Methanobacteriota</taxon>
        <taxon>Methanomada group</taxon>
        <taxon>Methanococci</taxon>
        <taxon>Methanococcales</taxon>
        <taxon>Methanococcaceae</taxon>
        <taxon>Methanococcus</taxon>
    </lineage>
</organism>
<evidence type="ECO:0000256" key="2">
    <source>
        <dbReference type="ARBA" id="ARBA00022747"/>
    </source>
</evidence>
<dbReference type="InterPro" id="IPR051212">
    <property type="entry name" value="Type-I_RE_S_subunit"/>
</dbReference>
<comment type="caution">
    <text evidence="6">The sequence shown here is derived from an EMBL/GenBank/DDBJ whole genome shotgun (WGS) entry which is preliminary data.</text>
</comment>
<evidence type="ECO:0000313" key="6">
    <source>
        <dbReference type="EMBL" id="MBA2858701.1"/>
    </source>
</evidence>
<dbReference type="Gene3D" id="3.90.220.20">
    <property type="entry name" value="DNA methylase specificity domains"/>
    <property type="match status" value="2"/>
</dbReference>
<proteinExistence type="inferred from homology"/>
<dbReference type="Pfam" id="PF01420">
    <property type="entry name" value="Methylase_S"/>
    <property type="match status" value="2"/>
</dbReference>
<dbReference type="EMBL" id="JACDUN010000001">
    <property type="protein sequence ID" value="MBA2858701.1"/>
    <property type="molecule type" value="Genomic_DNA"/>
</dbReference>
<protein>
    <submittedName>
        <fullName evidence="6">Type I restriction enzyme S subunit</fullName>
        <ecNumber evidence="6">3.1.21.3</ecNumber>
    </submittedName>
</protein>
<dbReference type="GO" id="GO:0003677">
    <property type="term" value="F:DNA binding"/>
    <property type="evidence" value="ECO:0007669"/>
    <property type="project" value="UniProtKB-KW"/>
</dbReference>
<keyword evidence="4" id="KW-0175">Coiled coil</keyword>
<dbReference type="InterPro" id="IPR000055">
    <property type="entry name" value="Restrct_endonuc_typeI_TRD"/>
</dbReference>
<feature type="domain" description="Type I restriction modification DNA specificity" evidence="5">
    <location>
        <begin position="68"/>
        <end position="248"/>
    </location>
</feature>
<dbReference type="RefSeq" id="WP_181493565.1">
    <property type="nucleotide sequence ID" value="NZ_JACDUN010000001.1"/>
</dbReference>
<dbReference type="SUPFAM" id="SSF116734">
    <property type="entry name" value="DNA methylase specificity domain"/>
    <property type="match status" value="2"/>
</dbReference>
<feature type="coiled-coil region" evidence="4">
    <location>
        <begin position="475"/>
        <end position="502"/>
    </location>
</feature>
<keyword evidence="2" id="KW-0680">Restriction system</keyword>
<dbReference type="PANTHER" id="PTHR43140:SF1">
    <property type="entry name" value="TYPE I RESTRICTION ENZYME ECOKI SPECIFICITY SUBUNIT"/>
    <property type="match status" value="1"/>
</dbReference>
<comment type="similarity">
    <text evidence="1">Belongs to the type-I restriction system S methylase family.</text>
</comment>
<keyword evidence="3" id="KW-0238">DNA-binding</keyword>
<gene>
    <name evidence="6" type="ORF">HNP93_001402</name>
</gene>
<keyword evidence="6" id="KW-0378">Hydrolase</keyword>
<name>A0A7J9P661_METMI</name>
<dbReference type="CDD" id="cd17523">
    <property type="entry name" value="RMtype1_S_StySPI-TRD2-CR2_like"/>
    <property type="match status" value="1"/>
</dbReference>
<dbReference type="AlphaFoldDB" id="A0A7J9P661"/>
<feature type="domain" description="Type I restriction modification DNA specificity" evidence="5">
    <location>
        <begin position="350"/>
        <end position="497"/>
    </location>
</feature>